<dbReference type="GO" id="GO:0008270">
    <property type="term" value="F:zinc ion binding"/>
    <property type="evidence" value="ECO:0007669"/>
    <property type="project" value="UniProtKB-KW"/>
</dbReference>
<sequence>MLSSHCVLDAFQSSIQFSDLLTGAMCSTELLLAIATKSGSTNAEDLLLYTSNLLHHEALPKKTEAADTLNTLTAGLGLTHMQASDTANCSSESPASNSAIDLRKILTVTGTIAHTDSENERKKMKTSTEGLMGVESEDALDLTVKYKAEVSLPSVVESHTPPIKELRRRSVITGKSRKPRTNHSDGQAKSRTQMVSSKVKLRRCLNTRSLPTKYRRSRHIIETNLDLSTQSTLEPANIQSLPAAPVISPPGCSNEFVHEENTSTYPEDKSVHKKQGCSTCQIEFDEPVDFIRHIQQIHLGLKPKDYRVTTKSPYPARRQTRWREYILNPTPNRHTEWDGMPVCRQLIVKSDECP</sequence>
<feature type="compositionally biased region" description="Basic residues" evidence="2">
    <location>
        <begin position="171"/>
        <end position="181"/>
    </location>
</feature>
<gene>
    <name evidence="4" type="ORF">CDAUBV1_LOCUS10245</name>
</gene>
<feature type="domain" description="C2H2-type" evidence="3">
    <location>
        <begin position="275"/>
        <end position="303"/>
    </location>
</feature>
<dbReference type="EMBL" id="CAXLJL010000290">
    <property type="protein sequence ID" value="CAL5136167.1"/>
    <property type="molecule type" value="Genomic_DNA"/>
</dbReference>
<dbReference type="AlphaFoldDB" id="A0AAV2TFE6"/>
<dbReference type="PROSITE" id="PS50157">
    <property type="entry name" value="ZINC_FINGER_C2H2_2"/>
    <property type="match status" value="1"/>
</dbReference>
<dbReference type="InterPro" id="IPR013087">
    <property type="entry name" value="Znf_C2H2_type"/>
</dbReference>
<dbReference type="Proteomes" id="UP001497525">
    <property type="component" value="Unassembled WGS sequence"/>
</dbReference>
<name>A0AAV2TFE6_CALDB</name>
<proteinExistence type="predicted"/>
<accession>A0AAV2TFE6</accession>
<organism evidence="4 5">
    <name type="scientific">Calicophoron daubneyi</name>
    <name type="common">Rumen fluke</name>
    <name type="synonym">Paramphistomum daubneyi</name>
    <dbReference type="NCBI Taxonomy" id="300641"/>
    <lineage>
        <taxon>Eukaryota</taxon>
        <taxon>Metazoa</taxon>
        <taxon>Spiralia</taxon>
        <taxon>Lophotrochozoa</taxon>
        <taxon>Platyhelminthes</taxon>
        <taxon>Trematoda</taxon>
        <taxon>Digenea</taxon>
        <taxon>Plagiorchiida</taxon>
        <taxon>Pronocephalata</taxon>
        <taxon>Paramphistomoidea</taxon>
        <taxon>Paramphistomidae</taxon>
        <taxon>Calicophoron</taxon>
    </lineage>
</organism>
<comment type="caution">
    <text evidence="4">The sequence shown here is derived from an EMBL/GenBank/DDBJ whole genome shotgun (WGS) entry which is preliminary data.</text>
</comment>
<reference evidence="4" key="1">
    <citation type="submission" date="2024-06" db="EMBL/GenBank/DDBJ databases">
        <authorList>
            <person name="Liu X."/>
            <person name="Lenzi L."/>
            <person name="Haldenby T S."/>
            <person name="Uol C."/>
        </authorList>
    </citation>
    <scope>NUCLEOTIDE SEQUENCE</scope>
</reference>
<feature type="region of interest" description="Disordered" evidence="2">
    <location>
        <begin position="171"/>
        <end position="198"/>
    </location>
</feature>
<evidence type="ECO:0000259" key="3">
    <source>
        <dbReference type="PROSITE" id="PS50157"/>
    </source>
</evidence>
<keyword evidence="1" id="KW-0479">Metal-binding</keyword>
<protein>
    <recommendedName>
        <fullName evidence="3">C2H2-type domain-containing protein</fullName>
    </recommendedName>
</protein>
<evidence type="ECO:0000313" key="5">
    <source>
        <dbReference type="Proteomes" id="UP001497525"/>
    </source>
</evidence>
<keyword evidence="1" id="KW-0862">Zinc</keyword>
<dbReference type="PROSITE" id="PS00028">
    <property type="entry name" value="ZINC_FINGER_C2H2_1"/>
    <property type="match status" value="1"/>
</dbReference>
<keyword evidence="1" id="KW-0863">Zinc-finger</keyword>
<evidence type="ECO:0000313" key="4">
    <source>
        <dbReference type="EMBL" id="CAL5136167.1"/>
    </source>
</evidence>
<evidence type="ECO:0000256" key="2">
    <source>
        <dbReference type="SAM" id="MobiDB-lite"/>
    </source>
</evidence>
<evidence type="ECO:0000256" key="1">
    <source>
        <dbReference type="PROSITE-ProRule" id="PRU00042"/>
    </source>
</evidence>